<organism evidence="1 2">
    <name type="scientific">Microvirga vignae</name>
    <dbReference type="NCBI Taxonomy" id="1225564"/>
    <lineage>
        <taxon>Bacteria</taxon>
        <taxon>Pseudomonadati</taxon>
        <taxon>Pseudomonadota</taxon>
        <taxon>Alphaproteobacteria</taxon>
        <taxon>Hyphomicrobiales</taxon>
        <taxon>Methylobacteriaceae</taxon>
        <taxon>Microvirga</taxon>
    </lineage>
</organism>
<dbReference type="PATRIC" id="fig|1225564.3.peg.6206"/>
<evidence type="ECO:0000313" key="1">
    <source>
        <dbReference type="EMBL" id="KLK90757.1"/>
    </source>
</evidence>
<dbReference type="AlphaFoldDB" id="A0A0H1RDR9"/>
<proteinExistence type="predicted"/>
<accession>A0A0H1RDR9</accession>
<gene>
    <name evidence="1" type="ORF">AA309_23905</name>
</gene>
<reference evidence="1 2" key="1">
    <citation type="submission" date="2015-05" db="EMBL/GenBank/DDBJ databases">
        <title>Draft genome sequence of Microvirga vignae strain BR3299, a novel nitrogen fixing bacteria isolated from Brazil semi-aired region.</title>
        <authorList>
            <person name="Zilli J.E."/>
            <person name="Passos S.R."/>
            <person name="Leite J."/>
            <person name="Baldani J.I."/>
            <person name="Xavier G.R."/>
            <person name="Rumjaneck N.G."/>
            <person name="Simoes-Araujo J.L."/>
        </authorList>
    </citation>
    <scope>NUCLEOTIDE SEQUENCE [LARGE SCALE GENOMIC DNA]</scope>
    <source>
        <strain evidence="1 2">BR3299</strain>
    </source>
</reference>
<evidence type="ECO:0000313" key="2">
    <source>
        <dbReference type="Proteomes" id="UP000035489"/>
    </source>
</evidence>
<name>A0A0H1RDR9_9HYPH</name>
<dbReference type="EMBL" id="LCYG01000067">
    <property type="protein sequence ID" value="KLK90757.1"/>
    <property type="molecule type" value="Genomic_DNA"/>
</dbReference>
<sequence length="102" mass="12168">MKIYWVKTSEAFPDDSWLETEFTCFDEHTPDRESDSRWDTYIGNVYQEPHGPQQGMWAWSMTATPPGPRLPFPRSGREATRREAGHRLVECYERMLKFYDRC</sequence>
<protein>
    <submittedName>
        <fullName evidence="1">Uncharacterized protein</fullName>
    </submittedName>
</protein>
<comment type="caution">
    <text evidence="1">The sequence shown here is derived from an EMBL/GenBank/DDBJ whole genome shotgun (WGS) entry which is preliminary data.</text>
</comment>
<keyword evidence="2" id="KW-1185">Reference proteome</keyword>
<dbReference type="Proteomes" id="UP000035489">
    <property type="component" value="Unassembled WGS sequence"/>
</dbReference>